<protein>
    <submittedName>
        <fullName evidence="14">Matrix remodeling-associated protein 8-like isoform X1</fullName>
    </submittedName>
    <submittedName>
        <fullName evidence="15">Matrix remodeling-associated protein 8-like isoform X2</fullName>
    </submittedName>
</protein>
<evidence type="ECO:0000256" key="11">
    <source>
        <dbReference type="SAM" id="SignalP"/>
    </source>
</evidence>
<dbReference type="RefSeq" id="XP_028255646.1">
    <property type="nucleotide sequence ID" value="XM_028399845.1"/>
</dbReference>
<keyword evidence="6" id="KW-0472">Membrane</keyword>
<dbReference type="InterPro" id="IPR003599">
    <property type="entry name" value="Ig_sub"/>
</dbReference>
<comment type="subcellular location">
    <subcellularLocation>
        <location evidence="1">Cell membrane</location>
        <topology evidence="1">Single-pass type I membrane protein</topology>
    </subcellularLocation>
</comment>
<dbReference type="GO" id="GO:0042102">
    <property type="term" value="P:positive regulation of T cell proliferation"/>
    <property type="evidence" value="ECO:0007669"/>
    <property type="project" value="TreeGrafter"/>
</dbReference>
<keyword evidence="4 11" id="KW-0732">Signal</keyword>
<dbReference type="SUPFAM" id="SSF48726">
    <property type="entry name" value="Immunoglobulin"/>
    <property type="match status" value="1"/>
</dbReference>
<reference evidence="14 15" key="1">
    <citation type="submission" date="2025-04" db="UniProtKB">
        <authorList>
            <consortium name="RefSeq"/>
        </authorList>
    </citation>
    <scope>IDENTIFICATION</scope>
</reference>
<evidence type="ECO:0000256" key="5">
    <source>
        <dbReference type="ARBA" id="ARBA00022989"/>
    </source>
</evidence>
<evidence type="ECO:0000313" key="15">
    <source>
        <dbReference type="RefSeq" id="XP_028255647.1"/>
    </source>
</evidence>
<keyword evidence="8" id="KW-0675">Receptor</keyword>
<sequence length="159" mass="17531">MEHLDRVWLLLLCSLNSVVCQLQVEGHVNGKVVLPCVYTDGDSSSNIFWRDKGDRNVLDIIGGVEQTQTQNERFRGRVSSFPAEYHKGNFSITMKDLTMEDSGPYECHIPDDFQRDITLTVNAPRVVPTPPPSPAGGAAVTHPSTWLCSLLLCLCSSAV</sequence>
<dbReference type="InterPro" id="IPR036179">
    <property type="entry name" value="Ig-like_dom_sf"/>
</dbReference>
<dbReference type="InterPro" id="IPR013106">
    <property type="entry name" value="Ig_V-set"/>
</dbReference>
<keyword evidence="5" id="KW-1133">Transmembrane helix</keyword>
<evidence type="ECO:0000256" key="8">
    <source>
        <dbReference type="ARBA" id="ARBA00023170"/>
    </source>
</evidence>
<dbReference type="GeneID" id="114432065"/>
<organism evidence="13 14">
    <name type="scientific">Parambassis ranga</name>
    <name type="common">Indian glassy fish</name>
    <dbReference type="NCBI Taxonomy" id="210632"/>
    <lineage>
        <taxon>Eukaryota</taxon>
        <taxon>Metazoa</taxon>
        <taxon>Chordata</taxon>
        <taxon>Craniata</taxon>
        <taxon>Vertebrata</taxon>
        <taxon>Euteleostomi</taxon>
        <taxon>Actinopterygii</taxon>
        <taxon>Neopterygii</taxon>
        <taxon>Teleostei</taxon>
        <taxon>Neoteleostei</taxon>
        <taxon>Acanthomorphata</taxon>
        <taxon>Ovalentaria</taxon>
        <taxon>Ambassidae</taxon>
        <taxon>Parambassis</taxon>
    </lineage>
</organism>
<keyword evidence="3" id="KW-0812">Transmembrane</keyword>
<feature type="domain" description="Ig-like" evidence="12">
    <location>
        <begin position="25"/>
        <end position="118"/>
    </location>
</feature>
<dbReference type="InterPro" id="IPR051713">
    <property type="entry name" value="T-cell_Activation_Regulation"/>
</dbReference>
<evidence type="ECO:0000256" key="7">
    <source>
        <dbReference type="ARBA" id="ARBA00023157"/>
    </source>
</evidence>
<dbReference type="GO" id="GO:0031295">
    <property type="term" value="P:T cell costimulation"/>
    <property type="evidence" value="ECO:0007669"/>
    <property type="project" value="TreeGrafter"/>
</dbReference>
<evidence type="ECO:0000256" key="3">
    <source>
        <dbReference type="ARBA" id="ARBA00022692"/>
    </source>
</evidence>
<dbReference type="InterPro" id="IPR007110">
    <property type="entry name" value="Ig-like_dom"/>
</dbReference>
<evidence type="ECO:0000256" key="10">
    <source>
        <dbReference type="ARBA" id="ARBA00023319"/>
    </source>
</evidence>
<evidence type="ECO:0000256" key="6">
    <source>
        <dbReference type="ARBA" id="ARBA00023136"/>
    </source>
</evidence>
<keyword evidence="7" id="KW-1015">Disulfide bond</keyword>
<dbReference type="Proteomes" id="UP000515145">
    <property type="component" value="Chromosome 2"/>
</dbReference>
<proteinExistence type="predicted"/>
<dbReference type="PROSITE" id="PS50835">
    <property type="entry name" value="IG_LIKE"/>
    <property type="match status" value="1"/>
</dbReference>
<keyword evidence="9" id="KW-0325">Glycoprotein</keyword>
<dbReference type="InterPro" id="IPR013783">
    <property type="entry name" value="Ig-like_fold"/>
</dbReference>
<dbReference type="Gene3D" id="2.60.40.10">
    <property type="entry name" value="Immunoglobulins"/>
    <property type="match status" value="1"/>
</dbReference>
<dbReference type="PANTHER" id="PTHR25466:SF14">
    <property type="entry name" value="BUTYROPHILIN SUBFAMILY 2 MEMBER A2-LIKE-RELATED"/>
    <property type="match status" value="1"/>
</dbReference>
<dbReference type="GO" id="GO:0071222">
    <property type="term" value="P:cellular response to lipopolysaccharide"/>
    <property type="evidence" value="ECO:0007669"/>
    <property type="project" value="TreeGrafter"/>
</dbReference>
<dbReference type="Pfam" id="PF07686">
    <property type="entry name" value="V-set"/>
    <property type="match status" value="1"/>
</dbReference>
<dbReference type="AlphaFoldDB" id="A0A6P7HU83"/>
<evidence type="ECO:0000256" key="9">
    <source>
        <dbReference type="ARBA" id="ARBA00023180"/>
    </source>
</evidence>
<evidence type="ECO:0000313" key="14">
    <source>
        <dbReference type="RefSeq" id="XP_028255646.1"/>
    </source>
</evidence>
<feature type="chain" id="PRO_5044651118" evidence="11">
    <location>
        <begin position="21"/>
        <end position="159"/>
    </location>
</feature>
<evidence type="ECO:0000256" key="4">
    <source>
        <dbReference type="ARBA" id="ARBA00022729"/>
    </source>
</evidence>
<dbReference type="RefSeq" id="XP_028255647.1">
    <property type="nucleotide sequence ID" value="XM_028399846.1"/>
</dbReference>
<accession>A0A6P7HU83</accession>
<feature type="signal peptide" evidence="11">
    <location>
        <begin position="1"/>
        <end position="20"/>
    </location>
</feature>
<evidence type="ECO:0000259" key="12">
    <source>
        <dbReference type="PROSITE" id="PS50835"/>
    </source>
</evidence>
<evidence type="ECO:0000313" key="13">
    <source>
        <dbReference type="Proteomes" id="UP000515145"/>
    </source>
</evidence>
<gene>
    <name evidence="14 15" type="primary">LOC114432065</name>
</gene>
<name>A0A6P7HU83_9TELE</name>
<dbReference type="SMART" id="SM00406">
    <property type="entry name" value="IGv"/>
    <property type="match status" value="1"/>
</dbReference>
<keyword evidence="13" id="KW-1185">Reference proteome</keyword>
<evidence type="ECO:0000256" key="2">
    <source>
        <dbReference type="ARBA" id="ARBA00022475"/>
    </source>
</evidence>
<keyword evidence="2" id="KW-1003">Cell membrane</keyword>
<keyword evidence="10" id="KW-0393">Immunoglobulin domain</keyword>
<dbReference type="PANTHER" id="PTHR25466">
    <property type="entry name" value="T-LYMPHOCYTE ACTIVATION ANTIGEN"/>
    <property type="match status" value="1"/>
</dbReference>
<dbReference type="GO" id="GO:0006955">
    <property type="term" value="P:immune response"/>
    <property type="evidence" value="ECO:0007669"/>
    <property type="project" value="TreeGrafter"/>
</dbReference>
<dbReference type="GO" id="GO:0007166">
    <property type="term" value="P:cell surface receptor signaling pathway"/>
    <property type="evidence" value="ECO:0007669"/>
    <property type="project" value="TreeGrafter"/>
</dbReference>
<dbReference type="GO" id="GO:0042130">
    <property type="term" value="P:negative regulation of T cell proliferation"/>
    <property type="evidence" value="ECO:0007669"/>
    <property type="project" value="TreeGrafter"/>
</dbReference>
<evidence type="ECO:0000256" key="1">
    <source>
        <dbReference type="ARBA" id="ARBA00004251"/>
    </source>
</evidence>
<dbReference type="SMART" id="SM00409">
    <property type="entry name" value="IG"/>
    <property type="match status" value="1"/>
</dbReference>
<dbReference type="GO" id="GO:0009897">
    <property type="term" value="C:external side of plasma membrane"/>
    <property type="evidence" value="ECO:0007669"/>
    <property type="project" value="TreeGrafter"/>
</dbReference>